<dbReference type="PANTHER" id="PTHR42709:SF6">
    <property type="entry name" value="UNDECAPRENYL PHOSPHATE TRANSPORTER A"/>
    <property type="match status" value="1"/>
</dbReference>
<dbReference type="STRING" id="1391653.AKJ08_1292"/>
<dbReference type="EMBL" id="CP012332">
    <property type="protein sequence ID" value="AKU90905.1"/>
    <property type="molecule type" value="Genomic_DNA"/>
</dbReference>
<feature type="domain" description="VTT" evidence="8">
    <location>
        <begin position="3"/>
        <end position="125"/>
    </location>
</feature>
<dbReference type="KEGG" id="vin:AKJ08_1292"/>
<name>A0A0K1PBK3_9BACT</name>
<feature type="region of interest" description="Disordered" evidence="6">
    <location>
        <begin position="181"/>
        <end position="206"/>
    </location>
</feature>
<keyword evidence="5 7" id="KW-0472">Membrane</keyword>
<keyword evidence="2" id="KW-1003">Cell membrane</keyword>
<evidence type="ECO:0000256" key="1">
    <source>
        <dbReference type="ARBA" id="ARBA00004651"/>
    </source>
</evidence>
<dbReference type="Pfam" id="PF09335">
    <property type="entry name" value="VTT_dom"/>
    <property type="match status" value="1"/>
</dbReference>
<keyword evidence="3 7" id="KW-0812">Transmembrane</keyword>
<feature type="compositionally biased region" description="Basic and acidic residues" evidence="6">
    <location>
        <begin position="197"/>
        <end position="206"/>
    </location>
</feature>
<gene>
    <name evidence="9" type="ORF">AKJ08_1292</name>
</gene>
<evidence type="ECO:0000313" key="10">
    <source>
        <dbReference type="Proteomes" id="UP000055590"/>
    </source>
</evidence>
<feature type="transmembrane region" description="Helical" evidence="7">
    <location>
        <begin position="15"/>
        <end position="39"/>
    </location>
</feature>
<dbReference type="Proteomes" id="UP000055590">
    <property type="component" value="Chromosome"/>
</dbReference>
<comment type="subcellular location">
    <subcellularLocation>
        <location evidence="1">Cell membrane</location>
        <topology evidence="1">Multi-pass membrane protein</topology>
    </subcellularLocation>
</comment>
<evidence type="ECO:0000256" key="3">
    <source>
        <dbReference type="ARBA" id="ARBA00022692"/>
    </source>
</evidence>
<reference evidence="9 10" key="1">
    <citation type="submission" date="2015-08" db="EMBL/GenBank/DDBJ databases">
        <authorList>
            <person name="Babu N.S."/>
            <person name="Beckwith C.J."/>
            <person name="Beseler K.G."/>
            <person name="Brison A."/>
            <person name="Carone J.V."/>
            <person name="Caskin T.P."/>
            <person name="Diamond M."/>
            <person name="Durham M.E."/>
            <person name="Foxe J.M."/>
            <person name="Go M."/>
            <person name="Henderson B.A."/>
            <person name="Jones I.B."/>
            <person name="McGettigan J.A."/>
            <person name="Micheletti S.J."/>
            <person name="Nasrallah M.E."/>
            <person name="Ortiz D."/>
            <person name="Piller C.R."/>
            <person name="Privatt S.R."/>
            <person name="Schneider S.L."/>
            <person name="Sharp S."/>
            <person name="Smith T.C."/>
            <person name="Stanton J.D."/>
            <person name="Ullery H.E."/>
            <person name="Wilson R.J."/>
            <person name="Serrano M.G."/>
            <person name="Buck G."/>
            <person name="Lee V."/>
            <person name="Wang Y."/>
            <person name="Carvalho R."/>
            <person name="Voegtly L."/>
            <person name="Shi R."/>
            <person name="Duckworth R."/>
            <person name="Johnson A."/>
            <person name="Loviza R."/>
            <person name="Walstead R."/>
            <person name="Shah Z."/>
            <person name="Kiflezghi M."/>
            <person name="Wade K."/>
            <person name="Ball S.L."/>
            <person name="Bradley K.W."/>
            <person name="Asai D.J."/>
            <person name="Bowman C.A."/>
            <person name="Russell D.A."/>
            <person name="Pope W.H."/>
            <person name="Jacobs-Sera D."/>
            <person name="Hendrix R.W."/>
            <person name="Hatfull G.F."/>
        </authorList>
    </citation>
    <scope>NUCLEOTIDE SEQUENCE [LARGE SCALE GENOMIC DNA]</scope>
    <source>
        <strain evidence="9 10">DSM 27710</strain>
    </source>
</reference>
<keyword evidence="10" id="KW-1185">Reference proteome</keyword>
<evidence type="ECO:0000256" key="5">
    <source>
        <dbReference type="ARBA" id="ARBA00023136"/>
    </source>
</evidence>
<organism evidence="9 10">
    <name type="scientific">Vulgatibacter incomptus</name>
    <dbReference type="NCBI Taxonomy" id="1391653"/>
    <lineage>
        <taxon>Bacteria</taxon>
        <taxon>Pseudomonadati</taxon>
        <taxon>Myxococcota</taxon>
        <taxon>Myxococcia</taxon>
        <taxon>Myxococcales</taxon>
        <taxon>Cystobacterineae</taxon>
        <taxon>Vulgatibacteraceae</taxon>
        <taxon>Vulgatibacter</taxon>
    </lineage>
</organism>
<protein>
    <submittedName>
        <fullName evidence="9">DedA protein</fullName>
    </submittedName>
</protein>
<proteinExistence type="predicted"/>
<feature type="transmembrane region" description="Helical" evidence="7">
    <location>
        <begin position="144"/>
        <end position="162"/>
    </location>
</feature>
<evidence type="ECO:0000256" key="4">
    <source>
        <dbReference type="ARBA" id="ARBA00022989"/>
    </source>
</evidence>
<dbReference type="AlphaFoldDB" id="A0A0K1PBK3"/>
<keyword evidence="4 7" id="KW-1133">Transmembrane helix</keyword>
<dbReference type="InterPro" id="IPR032816">
    <property type="entry name" value="VTT_dom"/>
</dbReference>
<dbReference type="GO" id="GO:0005886">
    <property type="term" value="C:plasma membrane"/>
    <property type="evidence" value="ECO:0007669"/>
    <property type="project" value="UniProtKB-SubCell"/>
</dbReference>
<accession>A0A0K1PBK3</accession>
<evidence type="ECO:0000256" key="7">
    <source>
        <dbReference type="SAM" id="Phobius"/>
    </source>
</evidence>
<dbReference type="PANTHER" id="PTHR42709">
    <property type="entry name" value="ALKALINE PHOSPHATASE LIKE PROTEIN"/>
    <property type="match status" value="1"/>
</dbReference>
<evidence type="ECO:0000256" key="6">
    <source>
        <dbReference type="SAM" id="MobiDB-lite"/>
    </source>
</evidence>
<evidence type="ECO:0000256" key="2">
    <source>
        <dbReference type="ARBA" id="ARBA00022475"/>
    </source>
</evidence>
<evidence type="ECO:0000313" key="9">
    <source>
        <dbReference type="EMBL" id="AKU90905.1"/>
    </source>
</evidence>
<evidence type="ECO:0000259" key="8">
    <source>
        <dbReference type="Pfam" id="PF09335"/>
    </source>
</evidence>
<sequence length="206" mass="21958">MALITGGYLAYKGQASLVVMMLVGFAGILAGDSLVFLLGRMGRRAQGRMTKGLLARHLTPERIAKVEAQFAKRGPMMVMIARFLPGVRAATFFVAGGAQMSYWRFLVYDGLAALLSAPLFVLAGHHFGKQINHVIGWAEEFHTWLIGATVVAIVGFALKMALGKKKPAAKPAEGAAETVATAVPFPQPPKAPAAQARAEEEERALG</sequence>
<dbReference type="InterPro" id="IPR051311">
    <property type="entry name" value="DedA_domain"/>
</dbReference>
<feature type="transmembrane region" description="Helical" evidence="7">
    <location>
        <begin position="105"/>
        <end position="124"/>
    </location>
</feature>